<dbReference type="InterPro" id="IPR011990">
    <property type="entry name" value="TPR-like_helical_dom_sf"/>
</dbReference>
<dbReference type="SUPFAM" id="SSF48452">
    <property type="entry name" value="TPR-like"/>
    <property type="match status" value="1"/>
</dbReference>
<dbReference type="Pfam" id="PF07719">
    <property type="entry name" value="TPR_2"/>
    <property type="match status" value="1"/>
</dbReference>
<evidence type="ECO:0000256" key="2">
    <source>
        <dbReference type="ARBA" id="ARBA00022748"/>
    </source>
</evidence>
<dbReference type="InterPro" id="IPR051263">
    <property type="entry name" value="C-type_cytochrome_biogenesis"/>
</dbReference>
<sequence>MKKKQIVVAVAVVAIMGYLYSLPVKGLIKPEATRGNAKAATAPALKPNANINEASVSALAKPNIDATIAREISALEAKLKTAGEADKITLQRQIAKAWDSVTQPAPAAFYYLDIAHKSNAMADWVDAGNRFNTAYKLSSDTSAQGTFVANAVEAFDHATKLQPASLEAKTGLGVAYVNGGAMPMQGIALLLEVVKQDPKNHDALLNLGMFAMKSGQYEKAVDRFKTLIAQKEEIEPYFYLAESYKQLGKKQEAIAAYEKCKDLMGDPVAGQRIDEYIKELKK</sequence>
<feature type="repeat" description="TPR" evidence="4">
    <location>
        <begin position="201"/>
        <end position="234"/>
    </location>
</feature>
<keyword evidence="1" id="KW-0677">Repeat</keyword>
<evidence type="ECO:0000313" key="6">
    <source>
        <dbReference type="Proteomes" id="UP000618754"/>
    </source>
</evidence>
<dbReference type="Pfam" id="PF14559">
    <property type="entry name" value="TPR_19"/>
    <property type="match status" value="1"/>
</dbReference>
<evidence type="ECO:0000256" key="3">
    <source>
        <dbReference type="ARBA" id="ARBA00022803"/>
    </source>
</evidence>
<accession>A0ABR7X594</accession>
<evidence type="ECO:0000256" key="4">
    <source>
        <dbReference type="PROSITE-ProRule" id="PRU00339"/>
    </source>
</evidence>
<keyword evidence="6" id="KW-1185">Reference proteome</keyword>
<proteinExistence type="predicted"/>
<name>A0ABR7X594_9SPHI</name>
<dbReference type="PANTHER" id="PTHR47870:SF1">
    <property type="entry name" value="CYTOCHROME C-TYPE BIOGENESIS PROTEIN CCMH"/>
    <property type="match status" value="1"/>
</dbReference>
<dbReference type="InterPro" id="IPR019734">
    <property type="entry name" value="TPR_rpt"/>
</dbReference>
<protein>
    <submittedName>
        <fullName evidence="5">Tetratricopeptide repeat protein</fullName>
    </submittedName>
</protein>
<dbReference type="PROSITE" id="PS50005">
    <property type="entry name" value="TPR"/>
    <property type="match status" value="1"/>
</dbReference>
<dbReference type="RefSeq" id="WP_191175604.1">
    <property type="nucleotide sequence ID" value="NZ_JACWMW010000002.1"/>
</dbReference>
<gene>
    <name evidence="5" type="ORF">IDJ75_10690</name>
</gene>
<reference evidence="5 6" key="1">
    <citation type="submission" date="2020-09" db="EMBL/GenBank/DDBJ databases">
        <title>Novel species of Mucilaginibacter isolated from a glacier on the Tibetan Plateau.</title>
        <authorList>
            <person name="Liu Q."/>
            <person name="Xin Y.-H."/>
        </authorList>
    </citation>
    <scope>NUCLEOTIDE SEQUENCE [LARGE SCALE GENOMIC DNA]</scope>
    <source>
        <strain evidence="5 6">CGMCC 1.13878</strain>
    </source>
</reference>
<dbReference type="InterPro" id="IPR013105">
    <property type="entry name" value="TPR_2"/>
</dbReference>
<dbReference type="Proteomes" id="UP000618754">
    <property type="component" value="Unassembled WGS sequence"/>
</dbReference>
<organism evidence="5 6">
    <name type="scientific">Mucilaginibacter rigui</name>
    <dbReference type="NCBI Taxonomy" id="534635"/>
    <lineage>
        <taxon>Bacteria</taxon>
        <taxon>Pseudomonadati</taxon>
        <taxon>Bacteroidota</taxon>
        <taxon>Sphingobacteriia</taxon>
        <taxon>Sphingobacteriales</taxon>
        <taxon>Sphingobacteriaceae</taxon>
        <taxon>Mucilaginibacter</taxon>
    </lineage>
</organism>
<dbReference type="SMART" id="SM00028">
    <property type="entry name" value="TPR"/>
    <property type="match status" value="2"/>
</dbReference>
<evidence type="ECO:0000313" key="5">
    <source>
        <dbReference type="EMBL" id="MBD1385746.1"/>
    </source>
</evidence>
<evidence type="ECO:0000256" key="1">
    <source>
        <dbReference type="ARBA" id="ARBA00022737"/>
    </source>
</evidence>
<comment type="caution">
    <text evidence="5">The sequence shown here is derived from an EMBL/GenBank/DDBJ whole genome shotgun (WGS) entry which is preliminary data.</text>
</comment>
<dbReference type="Gene3D" id="1.25.40.10">
    <property type="entry name" value="Tetratricopeptide repeat domain"/>
    <property type="match status" value="1"/>
</dbReference>
<dbReference type="PANTHER" id="PTHR47870">
    <property type="entry name" value="CYTOCHROME C-TYPE BIOGENESIS PROTEIN CCMH"/>
    <property type="match status" value="1"/>
</dbReference>
<keyword evidence="3 4" id="KW-0802">TPR repeat</keyword>
<dbReference type="EMBL" id="JACWMW010000002">
    <property type="protein sequence ID" value="MBD1385746.1"/>
    <property type="molecule type" value="Genomic_DNA"/>
</dbReference>
<keyword evidence="2" id="KW-0201">Cytochrome c-type biogenesis</keyword>